<proteinExistence type="predicted"/>
<feature type="transmembrane region" description="Helical" evidence="2">
    <location>
        <begin position="187"/>
        <end position="203"/>
    </location>
</feature>
<feature type="transmembrane region" description="Helical" evidence="2">
    <location>
        <begin position="89"/>
        <end position="107"/>
    </location>
</feature>
<comment type="caution">
    <text evidence="3">The sequence shown here is derived from an EMBL/GenBank/DDBJ whole genome shotgun (WGS) entry which is preliminary data.</text>
</comment>
<dbReference type="OrthoDB" id="9790659at2"/>
<dbReference type="AlphaFoldDB" id="A0A6I0F7J2"/>
<feature type="region of interest" description="Disordered" evidence="1">
    <location>
        <begin position="496"/>
        <end position="523"/>
    </location>
</feature>
<keyword evidence="4" id="KW-1185">Reference proteome</keyword>
<feature type="transmembrane region" description="Helical" evidence="2">
    <location>
        <begin position="26"/>
        <end position="49"/>
    </location>
</feature>
<evidence type="ECO:0000256" key="2">
    <source>
        <dbReference type="SAM" id="Phobius"/>
    </source>
</evidence>
<name>A0A6I0F7J2_9FIRM</name>
<dbReference type="Proteomes" id="UP000468766">
    <property type="component" value="Unassembled WGS sequence"/>
</dbReference>
<dbReference type="Pfam" id="PF04087">
    <property type="entry name" value="DUF389"/>
    <property type="match status" value="1"/>
</dbReference>
<feature type="transmembrane region" description="Helical" evidence="2">
    <location>
        <begin position="113"/>
        <end position="135"/>
    </location>
</feature>
<feature type="transmembrane region" description="Helical" evidence="2">
    <location>
        <begin position="237"/>
        <end position="262"/>
    </location>
</feature>
<gene>
    <name evidence="3" type="ORF">F9B85_05485</name>
</gene>
<keyword evidence="2" id="KW-0812">Transmembrane</keyword>
<dbReference type="EMBL" id="WBXO01000003">
    <property type="protein sequence ID" value="KAB2953363.1"/>
    <property type="molecule type" value="Genomic_DNA"/>
</dbReference>
<evidence type="ECO:0000313" key="3">
    <source>
        <dbReference type="EMBL" id="KAB2953363.1"/>
    </source>
</evidence>
<feature type="compositionally biased region" description="Acidic residues" evidence="1">
    <location>
        <begin position="500"/>
        <end position="517"/>
    </location>
</feature>
<sequence length="523" mass="57880">MLKLLLLLQTRGPYEVVLSELPVNKALVLSAFIKTIFFSLSHSYPLLYLKQRIFFEILRCIVQKIVAKISEEQKQNVYNDLSEAGQANGYFYLMVSLSGIVATLGLLTNSAAVIIGAMLIAPLMNPIISGSLAITLGDTQLLRRASFAELTGLTLAIVLATFITLLSPTRELTPEILARIEPTLFDLLIALASGAAGAYTITYHPKSSALPGVAIATALMPPLCVVGIGLATYEYSVVMGGFLLFLANLIAISLASSIVFLLAGFTSKFSGEKQEVLNVRQRFTISIALLVIISIPLITIMARAIDRNQTDKLIYQSLTDNLQIIPRTELVSYNYQKESSGMNIYAVVRSPEHFTPNQLREIENLLEHKLKAPVSLQMQMVRVAEVDRHSLVDSSIEERVVPAMALSTETESSSLTLNNPEKLIEDILIEKSRVSPDFEWKTFSFSYYRDTSTYRVTIHLEPEAIIDSSLTNLLTNLIEDRLKRKVTLSIIQPVVKESSEVDEEQRGEEDAIDSSDADSDKKI</sequence>
<feature type="transmembrane region" description="Helical" evidence="2">
    <location>
        <begin position="210"/>
        <end position="231"/>
    </location>
</feature>
<keyword evidence="2" id="KW-1133">Transmembrane helix</keyword>
<organism evidence="3 4">
    <name type="scientific">Heliorestis acidaminivorans</name>
    <dbReference type="NCBI Taxonomy" id="553427"/>
    <lineage>
        <taxon>Bacteria</taxon>
        <taxon>Bacillati</taxon>
        <taxon>Bacillota</taxon>
        <taxon>Clostridia</taxon>
        <taxon>Eubacteriales</taxon>
        <taxon>Heliobacteriaceae</taxon>
        <taxon>Heliorestis</taxon>
    </lineage>
</organism>
<feature type="transmembrane region" description="Helical" evidence="2">
    <location>
        <begin position="283"/>
        <end position="305"/>
    </location>
</feature>
<feature type="transmembrane region" description="Helical" evidence="2">
    <location>
        <begin position="147"/>
        <end position="167"/>
    </location>
</feature>
<evidence type="ECO:0000313" key="4">
    <source>
        <dbReference type="Proteomes" id="UP000468766"/>
    </source>
</evidence>
<dbReference type="PANTHER" id="PTHR20992:SF9">
    <property type="entry name" value="AT15442P-RELATED"/>
    <property type="match status" value="1"/>
</dbReference>
<dbReference type="PANTHER" id="PTHR20992">
    <property type="entry name" value="AT15442P-RELATED"/>
    <property type="match status" value="1"/>
</dbReference>
<dbReference type="InterPro" id="IPR005240">
    <property type="entry name" value="DUF389"/>
</dbReference>
<reference evidence="3 4" key="1">
    <citation type="submission" date="2019-10" db="EMBL/GenBank/DDBJ databases">
        <title>Whole-genome sequence of the extremophile Heliorestis acidaminivorans DSM 24790.</title>
        <authorList>
            <person name="Kyndt J.A."/>
            <person name="Meyer T.E."/>
        </authorList>
    </citation>
    <scope>NUCLEOTIDE SEQUENCE [LARGE SCALE GENOMIC DNA]</scope>
    <source>
        <strain evidence="3 4">DSM 24790</strain>
    </source>
</reference>
<evidence type="ECO:0000256" key="1">
    <source>
        <dbReference type="SAM" id="MobiDB-lite"/>
    </source>
</evidence>
<dbReference type="NCBIfam" id="TIGR00341">
    <property type="entry name" value="TIGR00341 family protein"/>
    <property type="match status" value="1"/>
</dbReference>
<keyword evidence="2" id="KW-0472">Membrane</keyword>
<protein>
    <submittedName>
        <fullName evidence="3">TIGR00341 family protein</fullName>
    </submittedName>
</protein>
<accession>A0A6I0F7J2</accession>